<evidence type="ECO:0000313" key="2">
    <source>
        <dbReference type="EMBL" id="MDA0139978.1"/>
    </source>
</evidence>
<dbReference type="EMBL" id="JAPCID010000032">
    <property type="protein sequence ID" value="MDA0139978.1"/>
    <property type="molecule type" value="Genomic_DNA"/>
</dbReference>
<sequence>MKLRYLALPAVVALTATTPALADKVDCRPADRDTTLCLKTGGWTEIAGTDRADELIGTKGPDQLLGDGGDDRIFAGTGQDEIDGGAGRDAIDAGRGNDLVHARDRTRDTIDCGTGRDRAVVDRTDRVKNCETVVRR</sequence>
<dbReference type="InterPro" id="IPR018511">
    <property type="entry name" value="Hemolysin-typ_Ca-bd_CS"/>
</dbReference>
<evidence type="ECO:0008006" key="4">
    <source>
        <dbReference type="Google" id="ProtNLM"/>
    </source>
</evidence>
<dbReference type="InterPro" id="IPR011049">
    <property type="entry name" value="Serralysin-like_metalloprot_C"/>
</dbReference>
<feature type="chain" id="PRO_5046350580" description="Calcium-binding protein" evidence="1">
    <location>
        <begin position="23"/>
        <end position="136"/>
    </location>
</feature>
<gene>
    <name evidence="2" type="ORF">OJ962_20915</name>
</gene>
<dbReference type="InterPro" id="IPR001343">
    <property type="entry name" value="Hemolysn_Ca-bd"/>
</dbReference>
<evidence type="ECO:0000256" key="1">
    <source>
        <dbReference type="SAM" id="SignalP"/>
    </source>
</evidence>
<dbReference type="PRINTS" id="PR00313">
    <property type="entry name" value="CABNDNGRPT"/>
</dbReference>
<evidence type="ECO:0000313" key="3">
    <source>
        <dbReference type="Proteomes" id="UP001147700"/>
    </source>
</evidence>
<feature type="signal peptide" evidence="1">
    <location>
        <begin position="1"/>
        <end position="22"/>
    </location>
</feature>
<keyword evidence="3" id="KW-1185">Reference proteome</keyword>
<accession>A0ABT4RNH8</accession>
<dbReference type="Proteomes" id="UP001147700">
    <property type="component" value="Unassembled WGS sequence"/>
</dbReference>
<dbReference type="SUPFAM" id="SSF51120">
    <property type="entry name" value="beta-Roll"/>
    <property type="match status" value="1"/>
</dbReference>
<dbReference type="PROSITE" id="PS00330">
    <property type="entry name" value="HEMOLYSIN_CALCIUM"/>
    <property type="match status" value="1"/>
</dbReference>
<dbReference type="RefSeq" id="WP_202954986.1">
    <property type="nucleotide sequence ID" value="NZ_JAPCID010000032.1"/>
</dbReference>
<comment type="caution">
    <text evidence="2">The sequence shown here is derived from an EMBL/GenBank/DDBJ whole genome shotgun (WGS) entry which is preliminary data.</text>
</comment>
<name>A0ABT4RNH8_9ACTN</name>
<protein>
    <recommendedName>
        <fullName evidence="4">Calcium-binding protein</fullName>
    </recommendedName>
</protein>
<proteinExistence type="predicted"/>
<organism evidence="2 3">
    <name type="scientific">Solirubrobacter deserti</name>
    <dbReference type="NCBI Taxonomy" id="2282478"/>
    <lineage>
        <taxon>Bacteria</taxon>
        <taxon>Bacillati</taxon>
        <taxon>Actinomycetota</taxon>
        <taxon>Thermoleophilia</taxon>
        <taxon>Solirubrobacterales</taxon>
        <taxon>Solirubrobacteraceae</taxon>
        <taxon>Solirubrobacter</taxon>
    </lineage>
</organism>
<keyword evidence="1" id="KW-0732">Signal</keyword>
<dbReference type="Pfam" id="PF00353">
    <property type="entry name" value="HemolysinCabind"/>
    <property type="match status" value="1"/>
</dbReference>
<dbReference type="Gene3D" id="2.150.10.10">
    <property type="entry name" value="Serralysin-like metalloprotease, C-terminal"/>
    <property type="match status" value="1"/>
</dbReference>
<reference evidence="2" key="1">
    <citation type="submission" date="2022-10" db="EMBL/GenBank/DDBJ databases">
        <title>The WGS of Solirubrobacter sp. CPCC 204708.</title>
        <authorList>
            <person name="Jiang Z."/>
        </authorList>
    </citation>
    <scope>NUCLEOTIDE SEQUENCE</scope>
    <source>
        <strain evidence="2">CPCC 204708</strain>
    </source>
</reference>